<evidence type="ECO:0000313" key="11">
    <source>
        <dbReference type="Proteomes" id="UP001597480"/>
    </source>
</evidence>
<keyword evidence="2" id="KW-1003">Cell membrane</keyword>
<dbReference type="PANTHER" id="PTHR33885:SF3">
    <property type="entry name" value="PHAGE SHOCK PROTEIN C"/>
    <property type="match status" value="1"/>
</dbReference>
<comment type="subcellular location">
    <subcellularLocation>
        <location evidence="1">Cell membrane</location>
        <topology evidence="1">Single-pass membrane protein</topology>
    </subcellularLocation>
</comment>
<dbReference type="Pfam" id="PF22744">
    <property type="entry name" value="Toast-rack_PspC-Cterm"/>
    <property type="match status" value="1"/>
</dbReference>
<evidence type="ECO:0000259" key="9">
    <source>
        <dbReference type="Pfam" id="PF22744"/>
    </source>
</evidence>
<dbReference type="Pfam" id="PF22571">
    <property type="entry name" value="LiaI-LiaF-TM_PspC"/>
    <property type="match status" value="1"/>
</dbReference>
<sequence>MNKTVSINLGGFYFHIDEDAYQKLNRYFDAIRRSLSPDGKDEIMSDIEGRIAELLSEKLKSDKQVVGNAEVDEIMAIMGQPEDYRIDEETTGEKNTYTAPDYNYAPRNKKFYRDGDKGMISGVCAGLSHYFRIDPLWIRILFVISLFISFGTSIFIYILLWVLIPKAITTTEKLEMTGEPINISNIEKKVKEEIDSITGKLQNVDYDRLGNNAKNGAQKIGSGIGAVFSALFTGFAKVIGALIAVSAAIMLGVVVVFYFSLLFTSSLKNSMWHPWVDGFNYTDAPIWLMGTAVFFMIAIPLFMIFLLGLKILVDNLKPIGNITKFTLLALWVLSFVSVLYLGISQTKEINDEGKTVFKQDINLFENEAAPENDTLLIKFRYNDYFAKSFYPDHNDFRFTQDSIGNDVIYSNDVSFVLLKTDGTKPFIQIEKIANGRTSAEARKRAEKIKYNFKFEGNTLILDNYLLTDITNKYRNQKVEIYLYLPEGTIFKCDDSVKEYDNTEDWFFNLWWDDASKWVYKMKEDKVECLTCPDDEEAPEDIPAPPAPPADIHINGAGKGQINISDEKVNLHLSVDSINVTAKTKK</sequence>
<comment type="caution">
    <text evidence="10">The sequence shown here is derived from an EMBL/GenBank/DDBJ whole genome shotgun (WGS) entry which is preliminary data.</text>
</comment>
<dbReference type="Pfam" id="PF04024">
    <property type="entry name" value="PspC"/>
    <property type="match status" value="1"/>
</dbReference>
<dbReference type="RefSeq" id="WP_379819727.1">
    <property type="nucleotide sequence ID" value="NZ_JBHUMD010000005.1"/>
</dbReference>
<evidence type="ECO:0000259" key="8">
    <source>
        <dbReference type="Pfam" id="PF22571"/>
    </source>
</evidence>
<dbReference type="Proteomes" id="UP001597480">
    <property type="component" value="Unassembled WGS sequence"/>
</dbReference>
<reference evidence="11" key="1">
    <citation type="journal article" date="2019" name="Int. J. Syst. Evol. Microbiol.">
        <title>The Global Catalogue of Microorganisms (GCM) 10K type strain sequencing project: providing services to taxonomists for standard genome sequencing and annotation.</title>
        <authorList>
            <consortium name="The Broad Institute Genomics Platform"/>
            <consortium name="The Broad Institute Genome Sequencing Center for Infectious Disease"/>
            <person name="Wu L."/>
            <person name="Ma J."/>
        </authorList>
    </citation>
    <scope>NUCLEOTIDE SEQUENCE [LARGE SCALE GENOMIC DNA]</scope>
    <source>
        <strain evidence="11">KCTC 42107</strain>
    </source>
</reference>
<evidence type="ECO:0000256" key="4">
    <source>
        <dbReference type="ARBA" id="ARBA00022989"/>
    </source>
</evidence>
<feature type="domain" description="PspC-related ToastRack" evidence="9">
    <location>
        <begin position="399"/>
        <end position="533"/>
    </location>
</feature>
<organism evidence="10 11">
    <name type="scientific">Flavobacterium suzhouense</name>
    <dbReference type="NCBI Taxonomy" id="1529638"/>
    <lineage>
        <taxon>Bacteria</taxon>
        <taxon>Pseudomonadati</taxon>
        <taxon>Bacteroidota</taxon>
        <taxon>Flavobacteriia</taxon>
        <taxon>Flavobacteriales</taxon>
        <taxon>Flavobacteriaceae</taxon>
        <taxon>Flavobacterium</taxon>
    </lineage>
</organism>
<keyword evidence="5 6" id="KW-0472">Membrane</keyword>
<evidence type="ECO:0000256" key="3">
    <source>
        <dbReference type="ARBA" id="ARBA00022692"/>
    </source>
</evidence>
<evidence type="ECO:0000256" key="6">
    <source>
        <dbReference type="SAM" id="Phobius"/>
    </source>
</evidence>
<dbReference type="EMBL" id="JBHUMD010000005">
    <property type="protein sequence ID" value="MFD2601100.1"/>
    <property type="molecule type" value="Genomic_DNA"/>
</dbReference>
<dbReference type="InterPro" id="IPR054321">
    <property type="entry name" value="PspC-rel_TM"/>
</dbReference>
<gene>
    <name evidence="10" type="ORF">ACFSR3_03450</name>
</gene>
<feature type="transmembrane region" description="Helical" evidence="6">
    <location>
        <begin position="238"/>
        <end position="264"/>
    </location>
</feature>
<protein>
    <submittedName>
        <fullName evidence="10">PspC domain-containing protein</fullName>
    </submittedName>
</protein>
<keyword evidence="3 6" id="KW-0812">Transmembrane</keyword>
<evidence type="ECO:0000313" key="10">
    <source>
        <dbReference type="EMBL" id="MFD2601100.1"/>
    </source>
</evidence>
<dbReference type="PANTHER" id="PTHR33885">
    <property type="entry name" value="PHAGE SHOCK PROTEIN C"/>
    <property type="match status" value="1"/>
</dbReference>
<feature type="domain" description="PspC-related transmembrane region" evidence="8">
    <location>
        <begin position="207"/>
        <end position="348"/>
    </location>
</feature>
<evidence type="ECO:0000256" key="5">
    <source>
        <dbReference type="ARBA" id="ARBA00023136"/>
    </source>
</evidence>
<accession>A0ABW5NQG2</accession>
<feature type="transmembrane region" description="Helical" evidence="6">
    <location>
        <begin position="325"/>
        <end position="343"/>
    </location>
</feature>
<dbReference type="InterPro" id="IPR007168">
    <property type="entry name" value="Phageshock_PspC_N"/>
</dbReference>
<dbReference type="InterPro" id="IPR054319">
    <property type="entry name" value="PspC-rel_ToastRack"/>
</dbReference>
<feature type="domain" description="Phage shock protein PspC N-terminal" evidence="7">
    <location>
        <begin position="109"/>
        <end position="167"/>
    </location>
</feature>
<feature type="transmembrane region" description="Helical" evidence="6">
    <location>
        <begin position="284"/>
        <end position="313"/>
    </location>
</feature>
<keyword evidence="4 6" id="KW-1133">Transmembrane helix</keyword>
<evidence type="ECO:0000259" key="7">
    <source>
        <dbReference type="Pfam" id="PF04024"/>
    </source>
</evidence>
<name>A0ABW5NQG2_9FLAO</name>
<dbReference type="InterPro" id="IPR052027">
    <property type="entry name" value="PspC"/>
</dbReference>
<evidence type="ECO:0000256" key="1">
    <source>
        <dbReference type="ARBA" id="ARBA00004162"/>
    </source>
</evidence>
<feature type="transmembrane region" description="Helical" evidence="6">
    <location>
        <begin position="136"/>
        <end position="164"/>
    </location>
</feature>
<evidence type="ECO:0000256" key="2">
    <source>
        <dbReference type="ARBA" id="ARBA00022475"/>
    </source>
</evidence>
<keyword evidence="11" id="KW-1185">Reference proteome</keyword>
<proteinExistence type="predicted"/>